<evidence type="ECO:0000313" key="3">
    <source>
        <dbReference type="Proteomes" id="UP000054498"/>
    </source>
</evidence>
<dbReference type="KEGG" id="mng:MNEG_1332"/>
<keyword evidence="1" id="KW-0472">Membrane</keyword>
<dbReference type="STRING" id="145388.A0A0D2LJP8"/>
<sequence>MWAQEVASVATEFLTNLETYVATREGYESIAELRLAANRRSLGQLLLGATHMQSDNLGLTFVERVQSISTNLPGYPSLMRAYGALSKMSVMNEYLTHKAHYMRGGEGGMSRTAQYLRYCMAQMEQLRMIKIYRTPVMLRNACSILTHSLTVILAPYFVHAGKCDAGVEDAGFGPWCPAPYVMACLWVLITTLLLNVQDSNEHPLNMLGVDDVFLNLSEEFRDVIADARYQAGSIPDDGSCFDQWRMQFDAKWRSAATD</sequence>
<feature type="transmembrane region" description="Helical" evidence="1">
    <location>
        <begin position="178"/>
        <end position="196"/>
    </location>
</feature>
<organism evidence="2 3">
    <name type="scientific">Monoraphidium neglectum</name>
    <dbReference type="NCBI Taxonomy" id="145388"/>
    <lineage>
        <taxon>Eukaryota</taxon>
        <taxon>Viridiplantae</taxon>
        <taxon>Chlorophyta</taxon>
        <taxon>core chlorophytes</taxon>
        <taxon>Chlorophyceae</taxon>
        <taxon>CS clade</taxon>
        <taxon>Sphaeropleales</taxon>
        <taxon>Selenastraceae</taxon>
        <taxon>Monoraphidium</taxon>
    </lineage>
</organism>
<evidence type="ECO:0000256" key="1">
    <source>
        <dbReference type="SAM" id="Phobius"/>
    </source>
</evidence>
<gene>
    <name evidence="2" type="ORF">MNEG_1332</name>
</gene>
<dbReference type="EMBL" id="KK100350">
    <property type="protein sequence ID" value="KIZ06614.1"/>
    <property type="molecule type" value="Genomic_DNA"/>
</dbReference>
<keyword evidence="3" id="KW-1185">Reference proteome</keyword>
<name>A0A0D2LJP8_9CHLO</name>
<feature type="transmembrane region" description="Helical" evidence="1">
    <location>
        <begin position="136"/>
        <end position="158"/>
    </location>
</feature>
<dbReference type="OrthoDB" id="536576at2759"/>
<dbReference type="Proteomes" id="UP000054498">
    <property type="component" value="Unassembled WGS sequence"/>
</dbReference>
<keyword evidence="1" id="KW-1133">Transmembrane helix</keyword>
<dbReference type="RefSeq" id="XP_013905633.1">
    <property type="nucleotide sequence ID" value="XM_014050179.1"/>
</dbReference>
<dbReference type="PANTHER" id="PTHR36970">
    <property type="entry name" value="UNNAMED PRODUCT"/>
    <property type="match status" value="1"/>
</dbReference>
<keyword evidence="1" id="KW-0812">Transmembrane</keyword>
<accession>A0A0D2LJP8</accession>
<evidence type="ECO:0000313" key="2">
    <source>
        <dbReference type="EMBL" id="KIZ06614.1"/>
    </source>
</evidence>
<reference evidence="2 3" key="1">
    <citation type="journal article" date="2013" name="BMC Genomics">
        <title>Reconstruction of the lipid metabolism for the microalga Monoraphidium neglectum from its genome sequence reveals characteristics suitable for biofuel production.</title>
        <authorList>
            <person name="Bogen C."/>
            <person name="Al-Dilaimi A."/>
            <person name="Albersmeier A."/>
            <person name="Wichmann J."/>
            <person name="Grundmann M."/>
            <person name="Rupp O."/>
            <person name="Lauersen K.J."/>
            <person name="Blifernez-Klassen O."/>
            <person name="Kalinowski J."/>
            <person name="Goesmann A."/>
            <person name="Mussgnug J.H."/>
            <person name="Kruse O."/>
        </authorList>
    </citation>
    <scope>NUCLEOTIDE SEQUENCE [LARGE SCALE GENOMIC DNA]</scope>
    <source>
        <strain evidence="2 3">SAG 48.87</strain>
    </source>
</reference>
<dbReference type="PANTHER" id="PTHR36970:SF1">
    <property type="entry name" value="BESTROPHIN HOMOLOG"/>
    <property type="match status" value="1"/>
</dbReference>
<proteinExistence type="predicted"/>
<dbReference type="GeneID" id="25730770"/>
<protein>
    <submittedName>
        <fullName evidence="2">Uncharacterized protein</fullName>
    </submittedName>
</protein>
<dbReference type="AlphaFoldDB" id="A0A0D2LJP8"/>